<dbReference type="InterPro" id="IPR051603">
    <property type="entry name" value="Zinc-ADH_QOR/CCCR"/>
</dbReference>
<gene>
    <name evidence="3" type="ORF">METZ01_LOCUS264030</name>
</gene>
<protein>
    <recommendedName>
        <fullName evidence="2">Enoyl reductase (ER) domain-containing protein</fullName>
    </recommendedName>
</protein>
<dbReference type="SUPFAM" id="SSF51735">
    <property type="entry name" value="NAD(P)-binding Rossmann-fold domains"/>
    <property type="match status" value="1"/>
</dbReference>
<reference evidence="3" key="1">
    <citation type="submission" date="2018-05" db="EMBL/GenBank/DDBJ databases">
        <authorList>
            <person name="Lanie J.A."/>
            <person name="Ng W.-L."/>
            <person name="Kazmierczak K.M."/>
            <person name="Andrzejewski T.M."/>
            <person name="Davidsen T.M."/>
            <person name="Wayne K.J."/>
            <person name="Tettelin H."/>
            <person name="Glass J.I."/>
            <person name="Rusch D."/>
            <person name="Podicherti R."/>
            <person name="Tsui H.-C.T."/>
            <person name="Winkler M.E."/>
        </authorList>
    </citation>
    <scope>NUCLEOTIDE SEQUENCE</scope>
</reference>
<evidence type="ECO:0000256" key="1">
    <source>
        <dbReference type="ARBA" id="ARBA00022857"/>
    </source>
</evidence>
<dbReference type="InterPro" id="IPR013149">
    <property type="entry name" value="ADH-like_C"/>
</dbReference>
<dbReference type="Pfam" id="PF08240">
    <property type="entry name" value="ADH_N"/>
    <property type="match status" value="1"/>
</dbReference>
<name>A0A382JH64_9ZZZZ</name>
<proteinExistence type="predicted"/>
<dbReference type="InterPro" id="IPR011032">
    <property type="entry name" value="GroES-like_sf"/>
</dbReference>
<dbReference type="PANTHER" id="PTHR44154:SF1">
    <property type="entry name" value="QUINONE OXIDOREDUCTASE"/>
    <property type="match status" value="1"/>
</dbReference>
<sequence>MKAVRIHEHGGPEVLTWDEMETPSCSPDKVLLEVKAASINHLDLWVRKGFPGIELPLIMGSDASGVIAEVGSEVTGWNSGDEVMVQPGIYCGECKFCKQGKENFCIKFGIIGETGDGTQCHFSVVKPENLGRKPTAISFEEAASFPLVFLTAYTMLVRRAKIEGGENVLILGAGSGVGSAAVQIAKHFGCTVMATAGNEDKLQNARDLGADLTIDHYNEKIHERVREFTEGWGADIVFEHVGEATWSSSMRSLAHGGRLVTCGATTGAKAGVEIRHLFHKQQTVMGSTMGDALAFTELLDLLEKGFLKPVLDRTFPMSKAAEAHRYIEEGKQFGKVVLLPD</sequence>
<organism evidence="3">
    <name type="scientific">marine metagenome</name>
    <dbReference type="NCBI Taxonomy" id="408172"/>
    <lineage>
        <taxon>unclassified sequences</taxon>
        <taxon>metagenomes</taxon>
        <taxon>ecological metagenomes</taxon>
    </lineage>
</organism>
<evidence type="ECO:0000313" key="3">
    <source>
        <dbReference type="EMBL" id="SVC11176.1"/>
    </source>
</evidence>
<dbReference type="InterPro" id="IPR013154">
    <property type="entry name" value="ADH-like_N"/>
</dbReference>
<dbReference type="EMBL" id="UINC01074209">
    <property type="protein sequence ID" value="SVC11176.1"/>
    <property type="molecule type" value="Genomic_DNA"/>
</dbReference>
<dbReference type="InterPro" id="IPR020843">
    <property type="entry name" value="ER"/>
</dbReference>
<keyword evidence="1" id="KW-0521">NADP</keyword>
<feature type="domain" description="Enoyl reductase (ER)" evidence="2">
    <location>
        <begin position="10"/>
        <end position="338"/>
    </location>
</feature>
<dbReference type="CDD" id="cd08266">
    <property type="entry name" value="Zn_ADH_like1"/>
    <property type="match status" value="1"/>
</dbReference>
<dbReference type="InterPro" id="IPR036291">
    <property type="entry name" value="NAD(P)-bd_dom_sf"/>
</dbReference>
<accession>A0A382JH64</accession>
<dbReference type="PANTHER" id="PTHR44154">
    <property type="entry name" value="QUINONE OXIDOREDUCTASE"/>
    <property type="match status" value="1"/>
</dbReference>
<dbReference type="Pfam" id="PF00107">
    <property type="entry name" value="ADH_zinc_N"/>
    <property type="match status" value="1"/>
</dbReference>
<evidence type="ECO:0000259" key="2">
    <source>
        <dbReference type="SMART" id="SM00829"/>
    </source>
</evidence>
<dbReference type="SUPFAM" id="SSF50129">
    <property type="entry name" value="GroES-like"/>
    <property type="match status" value="1"/>
</dbReference>
<dbReference type="GO" id="GO:0016491">
    <property type="term" value="F:oxidoreductase activity"/>
    <property type="evidence" value="ECO:0007669"/>
    <property type="project" value="InterPro"/>
</dbReference>
<dbReference type="AlphaFoldDB" id="A0A382JH64"/>
<dbReference type="Gene3D" id="3.90.180.10">
    <property type="entry name" value="Medium-chain alcohol dehydrogenases, catalytic domain"/>
    <property type="match status" value="1"/>
</dbReference>
<dbReference type="SMART" id="SM00829">
    <property type="entry name" value="PKS_ER"/>
    <property type="match status" value="1"/>
</dbReference>
<dbReference type="Gene3D" id="3.40.50.720">
    <property type="entry name" value="NAD(P)-binding Rossmann-like Domain"/>
    <property type="match status" value="1"/>
</dbReference>